<dbReference type="AlphaFoldDB" id="A0A3S5A718"/>
<proteinExistence type="predicted"/>
<keyword evidence="2" id="KW-1185">Reference proteome</keyword>
<dbReference type="RefSeq" id="WP_004284597.1">
    <property type="nucleotide sequence ID" value="NZ_CAUJRG010000003.1"/>
</dbReference>
<evidence type="ECO:0000313" key="2">
    <source>
        <dbReference type="Proteomes" id="UP000272771"/>
    </source>
</evidence>
<accession>A0A3S5A718</accession>
<dbReference type="OrthoDB" id="8451539at2"/>
<name>A0A3S5A718_9NEIS</name>
<protein>
    <submittedName>
        <fullName evidence="1">Uncharacterized protein</fullName>
    </submittedName>
</protein>
<sequence length="90" mass="10374">MRKLSLDVAAYAYQVAISADQMLNAVLGGFADETLSSRIYRNSTLADKPRRRWRAAKCAVNALFFWQADHCRGAYNSERVRRHMHGHFKE</sequence>
<dbReference type="STRING" id="28091.SAMEA3174300_00834"/>
<dbReference type="EMBL" id="LR134533">
    <property type="protein sequence ID" value="VEJ49318.1"/>
    <property type="molecule type" value="Genomic_DNA"/>
</dbReference>
<reference evidence="1 2" key="1">
    <citation type="submission" date="2018-12" db="EMBL/GenBank/DDBJ databases">
        <authorList>
            <consortium name="Pathogen Informatics"/>
        </authorList>
    </citation>
    <scope>NUCLEOTIDE SEQUENCE [LARGE SCALE GENOMIC DNA]</scope>
    <source>
        <strain evidence="1 2">NCTC12742</strain>
    </source>
</reference>
<dbReference type="Proteomes" id="UP000272771">
    <property type="component" value="Chromosome"/>
</dbReference>
<organism evidence="1 2">
    <name type="scientific">Neisseria weaveri</name>
    <dbReference type="NCBI Taxonomy" id="28091"/>
    <lineage>
        <taxon>Bacteria</taxon>
        <taxon>Pseudomonadati</taxon>
        <taxon>Pseudomonadota</taxon>
        <taxon>Betaproteobacteria</taxon>
        <taxon>Neisseriales</taxon>
        <taxon>Neisseriaceae</taxon>
        <taxon>Neisseria</taxon>
    </lineage>
</organism>
<evidence type="ECO:0000313" key="1">
    <source>
        <dbReference type="EMBL" id="VEJ49318.1"/>
    </source>
</evidence>
<gene>
    <name evidence="1" type="ORF">NCTC12742_00139</name>
</gene>